<proteinExistence type="predicted"/>
<dbReference type="AlphaFoldDB" id="A0A542EGK0"/>
<dbReference type="InterPro" id="IPR004843">
    <property type="entry name" value="Calcineurin-like_PHP"/>
</dbReference>
<dbReference type="Pfam" id="PF00149">
    <property type="entry name" value="Metallophos"/>
    <property type="match status" value="1"/>
</dbReference>
<feature type="domain" description="Calcineurin-like phosphoesterase" evidence="1">
    <location>
        <begin position="8"/>
        <end position="120"/>
    </location>
</feature>
<comment type="caution">
    <text evidence="2">The sequence shown here is derived from an EMBL/GenBank/DDBJ whole genome shotgun (WGS) entry which is preliminary data.</text>
</comment>
<reference evidence="2 3" key="1">
    <citation type="submission" date="2019-06" db="EMBL/GenBank/DDBJ databases">
        <title>Sequencing the genomes of 1000 actinobacteria strains.</title>
        <authorList>
            <person name="Klenk H.-P."/>
        </authorList>
    </citation>
    <scope>NUCLEOTIDE SEQUENCE [LARGE SCALE GENOMIC DNA]</scope>
    <source>
        <strain evidence="2 3">DSM 19828</strain>
    </source>
</reference>
<evidence type="ECO:0000313" key="3">
    <source>
        <dbReference type="Proteomes" id="UP000320806"/>
    </source>
</evidence>
<protein>
    <submittedName>
        <fullName evidence="2">Calcineurin-like phosphoesterase family protein</fullName>
    </submittedName>
</protein>
<organism evidence="2 3">
    <name type="scientific">Yimella lutea</name>
    <dbReference type="NCBI Taxonomy" id="587872"/>
    <lineage>
        <taxon>Bacteria</taxon>
        <taxon>Bacillati</taxon>
        <taxon>Actinomycetota</taxon>
        <taxon>Actinomycetes</taxon>
        <taxon>Micrococcales</taxon>
        <taxon>Dermacoccaceae</taxon>
        <taxon>Yimella</taxon>
    </lineage>
</organism>
<dbReference type="EMBL" id="VFMO01000001">
    <property type="protein sequence ID" value="TQJ14439.1"/>
    <property type="molecule type" value="Genomic_DNA"/>
</dbReference>
<sequence>MWRSTVGKNDLVWILGDLHMSGYRRALERMAALPGRKRIVLGNHDAAHPMHRTAGAAFGPFADVFEQVTTAATIRLHGRKVLSSHFPYDGEGRRTGPERFTQWRLKDLGEPLLHGHTHAPDRATRSASGSLQVHVGLDAWGFRLAAETEVLDLMAD</sequence>
<dbReference type="Proteomes" id="UP000320806">
    <property type="component" value="Unassembled WGS sequence"/>
</dbReference>
<evidence type="ECO:0000259" key="1">
    <source>
        <dbReference type="Pfam" id="PF00149"/>
    </source>
</evidence>
<dbReference type="InterPro" id="IPR029052">
    <property type="entry name" value="Metallo-depent_PP-like"/>
</dbReference>
<dbReference type="RefSeq" id="WP_141928250.1">
    <property type="nucleotide sequence ID" value="NZ_BAABCI010000011.1"/>
</dbReference>
<gene>
    <name evidence="2" type="ORF">FB459_1900</name>
</gene>
<accession>A0A542EGK0</accession>
<dbReference type="GO" id="GO:0016787">
    <property type="term" value="F:hydrolase activity"/>
    <property type="evidence" value="ECO:0007669"/>
    <property type="project" value="InterPro"/>
</dbReference>
<evidence type="ECO:0000313" key="2">
    <source>
        <dbReference type="EMBL" id="TQJ14439.1"/>
    </source>
</evidence>
<keyword evidence="3" id="KW-1185">Reference proteome</keyword>
<dbReference type="Gene3D" id="3.60.21.10">
    <property type="match status" value="1"/>
</dbReference>
<name>A0A542EGK0_9MICO</name>
<dbReference type="OrthoDB" id="5380073at2"/>
<dbReference type="SUPFAM" id="SSF56300">
    <property type="entry name" value="Metallo-dependent phosphatases"/>
    <property type="match status" value="1"/>
</dbReference>